<accession>A0A6C1DS83</accession>
<feature type="compositionally biased region" description="Low complexity" evidence="3">
    <location>
        <begin position="347"/>
        <end position="364"/>
    </location>
</feature>
<dbReference type="Pfam" id="PF00076">
    <property type="entry name" value="RRM_1"/>
    <property type="match status" value="2"/>
</dbReference>
<organism evidence="5 6">
    <name type="scientific">Saccharomyces pastorianus</name>
    <name type="common">Lager yeast</name>
    <name type="synonym">Saccharomyces cerevisiae x Saccharomyces eubayanus</name>
    <dbReference type="NCBI Taxonomy" id="27292"/>
    <lineage>
        <taxon>Eukaryota</taxon>
        <taxon>Fungi</taxon>
        <taxon>Dikarya</taxon>
        <taxon>Ascomycota</taxon>
        <taxon>Saccharomycotina</taxon>
        <taxon>Saccharomycetes</taxon>
        <taxon>Saccharomycetales</taxon>
        <taxon>Saccharomycetaceae</taxon>
        <taxon>Saccharomyces</taxon>
    </lineage>
</organism>
<sequence length="781" mass="89435">MNIAEEPSDEVISSGPEDTDICSQQTSASAEAGDQSIKIERKTSTGLQLEQLANTNLLTIRIKWQLQEEEDDHCNSRITDQIMDTIQHYKGISVNNSDTETYEFLPDTRRLQVLEQNKDIYLYEHGSQEYEKSYKDNEEEDDWRYDTVLQAQFKYPKSLENACTDISELLKSEPIGQHIDKWSIGVNKHALTYPGNIFVGGIAKSLSIGELSFLFSKYGPILSMKLIYDKTKGEPNGYGFISYPLGSQASLCIKELNGRTVNGSTLFINYHVERKERERIHWDHVKENNNDDNFRCLFIGNLPYHNPEKVETLITPKEVIEVIKKELSKKFPDFDIISYYFPKRSNTRSSSSVSFNEEGSVESNKSSNNTNGNAQDEDILKGYGFIKLINHEQALAAIETFNGFMWHGNRLVVNKAVQHKVYNNHNSHDRHPSISNHNDMEVLEFANNPMYDYNNYTYDRYYFNNNKNGNSNDTSNVRYFDSVRSTPVAEKMDLFYPQRESFSEGRGQRVPRFMGNKFDMYQYPSTSYSLPIPMSNQQESNLYVKHIPLSWTDEDLYDFYKSFGEIISVKVITVGGSKNKYRQQSNDSSSDNDLPVGSSRGYGFVSSESPLDAAKAILNTDGYQVSKDQVLSVSFAQKRGNLSSSDDDDQSQTDNSSKFQNFQPHNDYHKAYPTKYNKKFINALMTQNQSQQQVSRENYFIPLQYPNTNTKPVNSYNLISANQNNANWMMPMFPSFGFIPQVPPVPYIIPPQNPAANHIPIMANGSNEEEEFSSGDYSMDY</sequence>
<evidence type="ECO:0000259" key="4">
    <source>
        <dbReference type="PROSITE" id="PS50102"/>
    </source>
</evidence>
<dbReference type="EMBL" id="CP048988">
    <property type="protein sequence ID" value="QID79769.1"/>
    <property type="molecule type" value="Genomic_DNA"/>
</dbReference>
<dbReference type="FunFam" id="3.30.70.330:FF:000733">
    <property type="entry name" value="YGR250C-like protein"/>
    <property type="match status" value="1"/>
</dbReference>
<dbReference type="GO" id="GO:0003723">
    <property type="term" value="F:RNA binding"/>
    <property type="evidence" value="ECO:0007669"/>
    <property type="project" value="UniProtKB-UniRule"/>
</dbReference>
<feature type="region of interest" description="Disordered" evidence="3">
    <location>
        <begin position="579"/>
        <end position="601"/>
    </location>
</feature>
<dbReference type="SMART" id="SM00360">
    <property type="entry name" value="RRM"/>
    <property type="match status" value="3"/>
</dbReference>
<dbReference type="InterPro" id="IPR000504">
    <property type="entry name" value="RRM_dom"/>
</dbReference>
<evidence type="ECO:0000313" key="5">
    <source>
        <dbReference type="EMBL" id="QID79769.1"/>
    </source>
</evidence>
<feature type="domain" description="RRM" evidence="4">
    <location>
        <begin position="195"/>
        <end position="273"/>
    </location>
</feature>
<dbReference type="PANTHER" id="PTHR48027">
    <property type="entry name" value="HETEROGENEOUS NUCLEAR RIBONUCLEOPROTEIN 87F-RELATED"/>
    <property type="match status" value="1"/>
</dbReference>
<dbReference type="InterPro" id="IPR012677">
    <property type="entry name" value="Nucleotide-bd_a/b_plait_sf"/>
</dbReference>
<evidence type="ECO:0000256" key="3">
    <source>
        <dbReference type="SAM" id="MobiDB-lite"/>
    </source>
</evidence>
<protein>
    <recommendedName>
        <fullName evidence="4">RRM domain-containing protein</fullName>
    </recommendedName>
</protein>
<proteinExistence type="predicted"/>
<gene>
    <name evidence="5" type="ORF">GRS66_002062</name>
</gene>
<feature type="region of interest" description="Disordered" evidence="3">
    <location>
        <begin position="1"/>
        <end position="34"/>
    </location>
</feature>
<feature type="region of interest" description="Disordered" evidence="3">
    <location>
        <begin position="345"/>
        <end position="374"/>
    </location>
</feature>
<keyword evidence="6" id="KW-1185">Reference proteome</keyword>
<dbReference type="InterPro" id="IPR052462">
    <property type="entry name" value="SLIRP/GR-RBP-like"/>
</dbReference>
<feature type="compositionally biased region" description="Polar residues" evidence="3">
    <location>
        <begin position="365"/>
        <end position="374"/>
    </location>
</feature>
<dbReference type="SUPFAM" id="SSF54928">
    <property type="entry name" value="RNA-binding domain, RBD"/>
    <property type="match status" value="3"/>
</dbReference>
<evidence type="ECO:0000313" key="6">
    <source>
        <dbReference type="Proteomes" id="UP000501346"/>
    </source>
</evidence>
<dbReference type="FunFam" id="3.30.70.330:FF:001368">
    <property type="entry name" value="Conserved protein"/>
    <property type="match status" value="1"/>
</dbReference>
<feature type="domain" description="RRM" evidence="4">
    <location>
        <begin position="540"/>
        <end position="638"/>
    </location>
</feature>
<feature type="domain" description="RRM" evidence="4">
    <location>
        <begin position="295"/>
        <end position="418"/>
    </location>
</feature>
<dbReference type="Gene3D" id="3.30.70.330">
    <property type="match status" value="3"/>
</dbReference>
<name>A0A6C1DS83_SACPS</name>
<dbReference type="Proteomes" id="UP000501346">
    <property type="component" value="Chromosome ScVII"/>
</dbReference>
<evidence type="ECO:0000256" key="2">
    <source>
        <dbReference type="PROSITE-ProRule" id="PRU00176"/>
    </source>
</evidence>
<dbReference type="CDD" id="cd00590">
    <property type="entry name" value="RRM_SF"/>
    <property type="match status" value="2"/>
</dbReference>
<keyword evidence="1 2" id="KW-0694">RNA-binding</keyword>
<dbReference type="PROSITE" id="PS50102">
    <property type="entry name" value="RRM"/>
    <property type="match status" value="3"/>
</dbReference>
<feature type="region of interest" description="Disordered" evidence="3">
    <location>
        <begin position="640"/>
        <end position="668"/>
    </location>
</feature>
<dbReference type="OrthoDB" id="6159137at2759"/>
<evidence type="ECO:0000256" key="1">
    <source>
        <dbReference type="ARBA" id="ARBA00022884"/>
    </source>
</evidence>
<dbReference type="InterPro" id="IPR035979">
    <property type="entry name" value="RBD_domain_sf"/>
</dbReference>
<dbReference type="AlphaFoldDB" id="A0A6C1DS83"/>
<reference evidence="5 6" key="1">
    <citation type="journal article" date="2019" name="BMC Genomics">
        <title>Chromosome level assembly and comparative genome analysis confirm lager-brewing yeasts originated from a single hybridization.</title>
        <authorList>
            <person name="Salazar A.N."/>
            <person name="Gorter de Vries A.R."/>
            <person name="van den Broek M."/>
            <person name="Brouwers N."/>
            <person name="de la Torre Cortes P."/>
            <person name="Kuijpers N.G.A."/>
            <person name="Daran J.G."/>
            <person name="Abeel T."/>
        </authorList>
    </citation>
    <scope>NUCLEOTIDE SEQUENCE [LARGE SCALE GENOMIC DNA]</scope>
    <source>
        <strain evidence="5 6">CBS 1483</strain>
    </source>
</reference>